<accession>A0ABP5F431</accession>
<proteinExistence type="predicted"/>
<evidence type="ECO:0000313" key="1">
    <source>
        <dbReference type="EMBL" id="GAA2016473.1"/>
    </source>
</evidence>
<keyword evidence="2" id="KW-1185">Reference proteome</keyword>
<comment type="caution">
    <text evidence="1">The sequence shown here is derived from an EMBL/GenBank/DDBJ whole genome shotgun (WGS) entry which is preliminary data.</text>
</comment>
<name>A0ABP5F431_9ACTN</name>
<dbReference type="EMBL" id="BAAAQN010000004">
    <property type="protein sequence ID" value="GAA2016473.1"/>
    <property type="molecule type" value="Genomic_DNA"/>
</dbReference>
<sequence length="1199" mass="128531">MTSTPHDAYALLTAIDSLDRPARMRLVARTARSLAGTPELASVLAELSEGGTFERGLALTMAHVAGDEGHLRAILAGPDPDFGLRVQALNALINSPEHDAVVLATLDDAPLAWRRAVIRAVRQVRRQDLADRLMLTARATDQTNQTDQTKTDHAAALLPDTLLVKLLPSCSEPVATQLLPDFAHLDVDWTRLGTAHPRPVLAFISSQLDELPDGLRPAWWRLCADGVAAAARAEPGLVLELLERHSVWRRLPFPAGLVKQLRSLSTFDAVRTLRLLVDAAGTSGPAGVDNPLTAVAPPVPYWARRGARMSRSVRRALLLCAPEQAVRWGRLCAQDDRQLAVLVGTLPPSRRDAFFDAVTAGRDLDRAVLAEPLLDALPHPRRHAEARRMLALPALEADPVLKLRVSARLPWAEGRQVLLEQTRAADAAARAAAYPLLVACVAAERDAAVFARFLDEDLGRIHNEQDPVRQPTLKALAQTPPALFGDGAVAALTRLGTDAVEARDVSVGSLSAVRQLARRLLVHHAESGDAELLAWGLRVLELELVEGATDAVDRERLDTVRHGQERAVVDVLGPWVRRGLERAWYSRLLTLAEALGRRAWAMPDVQGWLEWTIWNSPSGVAHTAIPLWLADPARRSERVEALVRWDPSVAKLWPVAHVIAGHRTDLLDPYLTGRPPGGRFVTDGVRWIPDFPSAAVQHWLPRQRAQYVKLLARIAGDAGSTASARADAIRQSATVGEAGQAVVDRYLGSANVVLQEAALGATVWLPDPAAAIPVLLEHVDDDRARVAVYALTRAAQFARPAELGARLEAVVVGASAKVTSRKEVLRIAAQVGVPDLVGLLLRTWGGQRQHRHVRMAAVSRLVGELDDARVWEVLGAAAGVGAGTAPADAAAAVASIAPATSVATAATVAPVTSERDVALALLGRGPLRLAVRHRAAYGALIAELCAHPDALVRRTAIEQVAAWYPWTPQAAEAIRAAVVDVTSFAPLPIAVVGQLVAAGWPVEEHVQLVRQLLEMAAAERDENVATGAVFRDRPARRRLADLAANLTPTLRAGVEQWRPVVSATGETLAAEPNWLHTAARLHAQALDLTAEAETFTTDVHALAQLTDDRPAAARAAAQTLSSRVEGQGDPFVPDSFYAAAAALASEPGISAGTLALVLAASAGPGSGWERRWRDVVGLLRAHPDADVAEAALELRMGEV</sequence>
<gene>
    <name evidence="1" type="ORF">GCM10009839_10080</name>
</gene>
<dbReference type="Proteomes" id="UP001500751">
    <property type="component" value="Unassembled WGS sequence"/>
</dbReference>
<dbReference type="RefSeq" id="WP_344664297.1">
    <property type="nucleotide sequence ID" value="NZ_BAAAQN010000004.1"/>
</dbReference>
<evidence type="ECO:0000313" key="2">
    <source>
        <dbReference type="Proteomes" id="UP001500751"/>
    </source>
</evidence>
<organism evidence="1 2">
    <name type="scientific">Catenulispora yoronensis</name>
    <dbReference type="NCBI Taxonomy" id="450799"/>
    <lineage>
        <taxon>Bacteria</taxon>
        <taxon>Bacillati</taxon>
        <taxon>Actinomycetota</taxon>
        <taxon>Actinomycetes</taxon>
        <taxon>Catenulisporales</taxon>
        <taxon>Catenulisporaceae</taxon>
        <taxon>Catenulispora</taxon>
    </lineage>
</organism>
<evidence type="ECO:0008006" key="3">
    <source>
        <dbReference type="Google" id="ProtNLM"/>
    </source>
</evidence>
<protein>
    <recommendedName>
        <fullName evidence="3">HEAT repeat domain-containing protein</fullName>
    </recommendedName>
</protein>
<reference evidence="2" key="1">
    <citation type="journal article" date="2019" name="Int. J. Syst. Evol. Microbiol.">
        <title>The Global Catalogue of Microorganisms (GCM) 10K type strain sequencing project: providing services to taxonomists for standard genome sequencing and annotation.</title>
        <authorList>
            <consortium name="The Broad Institute Genomics Platform"/>
            <consortium name="The Broad Institute Genome Sequencing Center for Infectious Disease"/>
            <person name="Wu L."/>
            <person name="Ma J."/>
        </authorList>
    </citation>
    <scope>NUCLEOTIDE SEQUENCE [LARGE SCALE GENOMIC DNA]</scope>
    <source>
        <strain evidence="2">JCM 16014</strain>
    </source>
</reference>